<reference evidence="2" key="1">
    <citation type="submission" date="2016-06" db="EMBL/GenBank/DDBJ databases">
        <authorList>
            <person name="Varghese N."/>
            <person name="Submissions Spin"/>
        </authorList>
    </citation>
    <scope>NUCLEOTIDE SEQUENCE [LARGE SCALE GENOMIC DNA]</scope>
    <source>
        <strain evidence="2">DSM 43817</strain>
    </source>
</reference>
<proteinExistence type="predicted"/>
<dbReference type="AlphaFoldDB" id="A0A1C6RV23"/>
<gene>
    <name evidence="1" type="ORF">GA0074692_1078</name>
</gene>
<dbReference type="Proteomes" id="UP000198959">
    <property type="component" value="Unassembled WGS sequence"/>
</dbReference>
<protein>
    <recommendedName>
        <fullName evidence="3">LacI family transcriptional regulator</fullName>
    </recommendedName>
</protein>
<evidence type="ECO:0008006" key="3">
    <source>
        <dbReference type="Google" id="ProtNLM"/>
    </source>
</evidence>
<name>A0A1C6RV23_9ACTN</name>
<dbReference type="EMBL" id="FMHW01000002">
    <property type="protein sequence ID" value="SCL21081.1"/>
    <property type="molecule type" value="Genomic_DNA"/>
</dbReference>
<evidence type="ECO:0000313" key="1">
    <source>
        <dbReference type="EMBL" id="SCL21081.1"/>
    </source>
</evidence>
<organism evidence="1 2">
    <name type="scientific">Micromonospora pallida</name>
    <dbReference type="NCBI Taxonomy" id="145854"/>
    <lineage>
        <taxon>Bacteria</taxon>
        <taxon>Bacillati</taxon>
        <taxon>Actinomycetota</taxon>
        <taxon>Actinomycetes</taxon>
        <taxon>Micromonosporales</taxon>
        <taxon>Micromonosporaceae</taxon>
        <taxon>Micromonospora</taxon>
    </lineage>
</organism>
<dbReference type="STRING" id="145854.GA0074692_1078"/>
<evidence type="ECO:0000313" key="2">
    <source>
        <dbReference type="Proteomes" id="UP000198959"/>
    </source>
</evidence>
<accession>A0A1C6RV23</accession>
<sequence>MRCCRLTIIRQSPYRMGHTAAALLLAEGEAGHRKVRFPPTQVVRSSTA</sequence>
<keyword evidence="2" id="KW-1185">Reference proteome</keyword>
<dbReference type="SUPFAM" id="SSF53822">
    <property type="entry name" value="Periplasmic binding protein-like I"/>
    <property type="match status" value="1"/>
</dbReference>
<dbReference type="InterPro" id="IPR028082">
    <property type="entry name" value="Peripla_BP_I"/>
</dbReference>